<dbReference type="Proteomes" id="UP001152755">
    <property type="component" value="Unassembled WGS sequence"/>
</dbReference>
<evidence type="ECO:0000259" key="6">
    <source>
        <dbReference type="Pfam" id="PF00675"/>
    </source>
</evidence>
<name>A0A9X4LVL9_9ACTN</name>
<dbReference type="PANTHER" id="PTHR43690:SF17">
    <property type="entry name" value="PROTEIN YHJJ"/>
    <property type="match status" value="1"/>
</dbReference>
<reference evidence="8" key="1">
    <citation type="submission" date="2022-08" db="EMBL/GenBank/DDBJ databases">
        <title>Genome analysis of Corynebacteriales strain.</title>
        <authorList>
            <person name="Lee S.D."/>
        </authorList>
    </citation>
    <scope>NUCLEOTIDE SEQUENCE</scope>
    <source>
        <strain evidence="8">D3-21</strain>
    </source>
</reference>
<feature type="domain" description="Peptidase M16 N-terminal" evidence="6">
    <location>
        <begin position="17"/>
        <end position="132"/>
    </location>
</feature>
<dbReference type="InterPro" id="IPR011249">
    <property type="entry name" value="Metalloenz_LuxS/M16"/>
</dbReference>
<protein>
    <submittedName>
        <fullName evidence="8">Insulinase family protein</fullName>
    </submittedName>
</protein>
<dbReference type="Gene3D" id="3.30.830.10">
    <property type="entry name" value="Metalloenzyme, LuxS/M16 peptidase-like"/>
    <property type="match status" value="2"/>
</dbReference>
<proteinExistence type="inferred from homology"/>
<sequence>MAFAPRYRRLTLGNGLRVLIAPDRNTPAVAVAVHYDVGFRSEPEGRTGFAHLFEHLMFQGSASLPKLEHARVVQSSGGSFNGSTRPDYTDYYEVLPAAALERALFLEADRMRAPRITAENLANQVEVVKEEIRLNVVGRPYGGLPWILVPPLLFDTFANAHNGYGDFAHLDDATVADCEDFFATFYAPANAVLTIAGNADPDRVEELVHRHFGDIEPRPAPPRRSFAEPGLRAERRGTHHDPYAELPAVAVGYRMPDAATDLTGYVAHVVLAAVLADGDSARLQRGPVQRDGIVTDITVGPGLFGTPLDSRDPEPLLLTAVHPDTVGTDRVLAAIDAELDELAAAGPKERELAGVVARWRADTLRHSDRLTARTLELGSAELLFGVPEMTWQLADLVAAVDPEQVAQAAAAVRGQSRAVLEVTVEQECS</sequence>
<evidence type="ECO:0000256" key="4">
    <source>
        <dbReference type="ARBA" id="ARBA00022833"/>
    </source>
</evidence>
<evidence type="ECO:0000313" key="8">
    <source>
        <dbReference type="EMBL" id="MDG3013065.1"/>
    </source>
</evidence>
<keyword evidence="9" id="KW-1185">Reference proteome</keyword>
<feature type="domain" description="Peptidase M16 C-terminal" evidence="7">
    <location>
        <begin position="173"/>
        <end position="355"/>
    </location>
</feature>
<keyword evidence="4" id="KW-0862">Zinc</keyword>
<dbReference type="PANTHER" id="PTHR43690">
    <property type="entry name" value="NARDILYSIN"/>
    <property type="match status" value="1"/>
</dbReference>
<dbReference type="GO" id="GO:0008237">
    <property type="term" value="F:metallopeptidase activity"/>
    <property type="evidence" value="ECO:0007669"/>
    <property type="project" value="UniProtKB-KW"/>
</dbReference>
<gene>
    <name evidence="8" type="ORF">NVS88_00635</name>
</gene>
<dbReference type="GO" id="GO:0006508">
    <property type="term" value="P:proteolysis"/>
    <property type="evidence" value="ECO:0007669"/>
    <property type="project" value="UniProtKB-KW"/>
</dbReference>
<keyword evidence="5" id="KW-0482">Metalloprotease</keyword>
<dbReference type="SUPFAM" id="SSF63411">
    <property type="entry name" value="LuxS/MPP-like metallohydrolase"/>
    <property type="match status" value="2"/>
</dbReference>
<accession>A0A9X4LVL9</accession>
<comment type="similarity">
    <text evidence="1">Belongs to the peptidase M16 family.</text>
</comment>
<dbReference type="InterPro" id="IPR007863">
    <property type="entry name" value="Peptidase_M16_C"/>
</dbReference>
<dbReference type="RefSeq" id="WP_277829588.1">
    <property type="nucleotide sequence ID" value="NZ_JAAIVF010000001.1"/>
</dbReference>
<evidence type="ECO:0000256" key="3">
    <source>
        <dbReference type="ARBA" id="ARBA00022801"/>
    </source>
</evidence>
<dbReference type="AlphaFoldDB" id="A0A9X4LVL9"/>
<keyword evidence="3" id="KW-0378">Hydrolase</keyword>
<dbReference type="EMBL" id="JANRHA010000001">
    <property type="protein sequence ID" value="MDG3013065.1"/>
    <property type="molecule type" value="Genomic_DNA"/>
</dbReference>
<evidence type="ECO:0000313" key="9">
    <source>
        <dbReference type="Proteomes" id="UP001152755"/>
    </source>
</evidence>
<evidence type="ECO:0000256" key="2">
    <source>
        <dbReference type="ARBA" id="ARBA00022670"/>
    </source>
</evidence>
<dbReference type="GO" id="GO:0046872">
    <property type="term" value="F:metal ion binding"/>
    <property type="evidence" value="ECO:0007669"/>
    <property type="project" value="InterPro"/>
</dbReference>
<dbReference type="InterPro" id="IPR050626">
    <property type="entry name" value="Peptidase_M16"/>
</dbReference>
<evidence type="ECO:0000259" key="7">
    <source>
        <dbReference type="Pfam" id="PF05193"/>
    </source>
</evidence>
<organism evidence="8 9">
    <name type="scientific">Speluncibacter jeojiensis</name>
    <dbReference type="NCBI Taxonomy" id="2710754"/>
    <lineage>
        <taxon>Bacteria</taxon>
        <taxon>Bacillati</taxon>
        <taxon>Actinomycetota</taxon>
        <taxon>Actinomycetes</taxon>
        <taxon>Mycobacteriales</taxon>
        <taxon>Speluncibacteraceae</taxon>
        <taxon>Speluncibacter</taxon>
    </lineage>
</organism>
<keyword evidence="2" id="KW-0645">Protease</keyword>
<dbReference type="Pfam" id="PF05193">
    <property type="entry name" value="Peptidase_M16_C"/>
    <property type="match status" value="1"/>
</dbReference>
<dbReference type="Pfam" id="PF00675">
    <property type="entry name" value="Peptidase_M16"/>
    <property type="match status" value="1"/>
</dbReference>
<evidence type="ECO:0000256" key="5">
    <source>
        <dbReference type="ARBA" id="ARBA00023049"/>
    </source>
</evidence>
<evidence type="ECO:0000256" key="1">
    <source>
        <dbReference type="ARBA" id="ARBA00007261"/>
    </source>
</evidence>
<dbReference type="InterPro" id="IPR011765">
    <property type="entry name" value="Pept_M16_N"/>
</dbReference>
<comment type="caution">
    <text evidence="8">The sequence shown here is derived from an EMBL/GenBank/DDBJ whole genome shotgun (WGS) entry which is preliminary data.</text>
</comment>